<dbReference type="EMBL" id="CP062796">
    <property type="protein sequence ID" value="QUL97899.1"/>
    <property type="molecule type" value="Genomic_DNA"/>
</dbReference>
<protein>
    <submittedName>
        <fullName evidence="7">S8 family serine peptidase</fullName>
    </submittedName>
</protein>
<dbReference type="GO" id="GO:0004252">
    <property type="term" value="F:serine-type endopeptidase activity"/>
    <property type="evidence" value="ECO:0007669"/>
    <property type="project" value="UniProtKB-UniRule"/>
</dbReference>
<evidence type="ECO:0000256" key="3">
    <source>
        <dbReference type="ARBA" id="ARBA00022801"/>
    </source>
</evidence>
<evidence type="ECO:0000313" key="7">
    <source>
        <dbReference type="EMBL" id="QUL97899.1"/>
    </source>
</evidence>
<dbReference type="Pfam" id="PF00082">
    <property type="entry name" value="Peptidase_S8"/>
    <property type="match status" value="1"/>
</dbReference>
<dbReference type="AlphaFoldDB" id="A0AAT9LA19"/>
<keyword evidence="2 5" id="KW-0645">Protease</keyword>
<keyword evidence="3 5" id="KW-0378">Hydrolase</keyword>
<dbReference type="PANTHER" id="PTHR43806">
    <property type="entry name" value="PEPTIDASE S8"/>
    <property type="match status" value="1"/>
</dbReference>
<evidence type="ECO:0000256" key="2">
    <source>
        <dbReference type="ARBA" id="ARBA00022670"/>
    </source>
</evidence>
<evidence type="ECO:0000256" key="1">
    <source>
        <dbReference type="ARBA" id="ARBA00011073"/>
    </source>
</evidence>
<feature type="active site" description="Charge relay system" evidence="5">
    <location>
        <position position="239"/>
    </location>
</feature>
<reference evidence="7" key="1">
    <citation type="submission" date="2020-10" db="EMBL/GenBank/DDBJ databases">
        <authorList>
            <person name="Kadnikov V."/>
            <person name="Beletsky A.V."/>
            <person name="Mardanov A.V."/>
            <person name="Karnachuk O.V."/>
            <person name="Ravin N.V."/>
        </authorList>
    </citation>
    <scope>NUCLEOTIDE SEQUENCE</scope>
    <source>
        <strain evidence="7">Bu02</strain>
    </source>
</reference>
<reference evidence="7" key="2">
    <citation type="journal article" date="2023" name="Biology">
        <title>Prokaryotic Life Associated with Coal-Fire Gas Vents Revealed by Metagenomics.</title>
        <authorList>
            <person name="Kadnikov V.V."/>
            <person name="Mardanov A.V."/>
            <person name="Beletsky A.V."/>
            <person name="Karnachuk O.V."/>
            <person name="Ravin N.V."/>
        </authorList>
    </citation>
    <scope>NUCLEOTIDE SEQUENCE</scope>
    <source>
        <strain evidence="7">Bu02</strain>
    </source>
</reference>
<dbReference type="GO" id="GO:0006508">
    <property type="term" value="P:proteolysis"/>
    <property type="evidence" value="ECO:0007669"/>
    <property type="project" value="UniProtKB-KW"/>
</dbReference>
<dbReference type="PROSITE" id="PS00137">
    <property type="entry name" value="SUBTILASE_HIS"/>
    <property type="match status" value="1"/>
</dbReference>
<proteinExistence type="inferred from homology"/>
<dbReference type="InterPro" id="IPR050131">
    <property type="entry name" value="Peptidase_S8_subtilisin-like"/>
</dbReference>
<dbReference type="InterPro" id="IPR036852">
    <property type="entry name" value="Peptidase_S8/S53_dom_sf"/>
</dbReference>
<organism evidence="7">
    <name type="scientific">Candidatus Fermentithermobacillus carboniphilus</name>
    <dbReference type="NCBI Taxonomy" id="3085328"/>
    <lineage>
        <taxon>Bacteria</taxon>
        <taxon>Bacillati</taxon>
        <taxon>Bacillota</taxon>
        <taxon>Candidatus Fermentithermobacillia</taxon>
        <taxon>Candidatus Fermentithermobacillales</taxon>
        <taxon>Candidatus Fermentithermobacillaceae</taxon>
        <taxon>Candidatus Fermentithermobacillus</taxon>
    </lineage>
</organism>
<dbReference type="InterPro" id="IPR015500">
    <property type="entry name" value="Peptidase_S8_subtilisin-rel"/>
</dbReference>
<dbReference type="InterPro" id="IPR022398">
    <property type="entry name" value="Peptidase_S8_His-AS"/>
</dbReference>
<gene>
    <name evidence="7" type="ORF">IMF26_07390</name>
</gene>
<accession>A0AAT9LA19</accession>
<evidence type="ECO:0000259" key="6">
    <source>
        <dbReference type="Pfam" id="PF00082"/>
    </source>
</evidence>
<name>A0AAT9LA19_9FIRM</name>
<comment type="similarity">
    <text evidence="1 5">Belongs to the peptidase S8 family.</text>
</comment>
<dbReference type="PRINTS" id="PR00723">
    <property type="entry name" value="SUBTILISIN"/>
</dbReference>
<dbReference type="SUPFAM" id="SSF52743">
    <property type="entry name" value="Subtilisin-like"/>
    <property type="match status" value="1"/>
</dbReference>
<dbReference type="PROSITE" id="PS51892">
    <property type="entry name" value="SUBTILASE"/>
    <property type="match status" value="1"/>
</dbReference>
<dbReference type="InterPro" id="IPR000209">
    <property type="entry name" value="Peptidase_S8/S53_dom"/>
</dbReference>
<evidence type="ECO:0000256" key="4">
    <source>
        <dbReference type="ARBA" id="ARBA00022825"/>
    </source>
</evidence>
<evidence type="ECO:0000256" key="5">
    <source>
        <dbReference type="PROSITE-ProRule" id="PRU01240"/>
    </source>
</evidence>
<dbReference type="PANTHER" id="PTHR43806:SF11">
    <property type="entry name" value="CEREVISIN-RELATED"/>
    <property type="match status" value="1"/>
</dbReference>
<sequence length="1011" mass="108135">MRLRCFCLAILVLASVLEPQTVLRVGGKPKSAGYYLAAEPAARSTVVSPIWSKDLLAELGVAALGRDGGGVKIALIDTGADARIIPRANIINWIDLTSEGVVPMSAPLEVSLSDTVAYGGRVYNVSGVKSESGYVRIGLFKPKESIPDSAPCREFIRPLVEVPVLIADNYVPKQYDTVYIDSDLDGSFGDEVGLEVYRNSRASVGVRGLRGLQGTFSLVVSDIRDNGSLVVLGFDGHGHGTSVASIITGHEQSIEGIAPGVQLIVIKAVESSGTSTWNRLANAIDVACAEGAKVIILAVAPSASNANTSGICAALERTGRDYGAVVVMPAGNEGPGIGTLPTYADLDNVVIAGGYIPTTVSKYLHWNSGGRLWPWSSMGPTANGSPVTVIAPAVAPALLPLWASSPDQPHLFEGTSCSAAYVGGVTALLVEQHVKAGKTPSPALIRRALMEGAQPLMGIEPVEQGSGLVNASNSIEALERIQEKARIRSVSKWGTTFLVNGFFSRDQIPGYVPVSIDNFSPFSTRLRLEAPAWLNVHTKELGIPAVEQRTILVSTDPALSPGLHSGWIKGDDPGIPGQELKSLWTVLVPRDLGEEGHFGIQQLLWPGDVHREYVRVPEGLEYLVVSAEVTPGIDLGPRGRIKVYVYGNKGQPLYESPWIGRGAEQRSAEVKFKIPSTGVWEVDVVSDPASSLFGAEEAAFKLDISYEGLIAREMHTSLWVSDTESNTQSGRVVINNTGESFKYEPLVIASGENGDFIVEDLALSGSAALMKPLPPIAQGTKRVFIAASNPKDSGASLSVFLYYFDKGSNRWVQVASAKGTAMEDAEISLVNPKPGQYIAYVEGSRLSGPETSFRWIAVIAREQQSFSVTDQTPGDKTTAWEQNATKVLTFSPPGSLAKDGEPKKVFLTIWDSDSGKLKSAIPIHVHKDSPMPFAYVGKGAVFDGKMAVTIRAWDPRTFKPIDALVRLDDVWYQLYKGEATVILDKTSLDGTVLLAEYPGMSPSMKVLADMP</sequence>
<feature type="active site" description="Charge relay system" evidence="5">
    <location>
        <position position="416"/>
    </location>
</feature>
<dbReference type="Gene3D" id="3.40.50.200">
    <property type="entry name" value="Peptidase S8/S53 domain"/>
    <property type="match status" value="1"/>
</dbReference>
<feature type="active site" description="Charge relay system" evidence="5">
    <location>
        <position position="77"/>
    </location>
</feature>
<dbReference type="KEGG" id="fcz:IMF26_07390"/>
<feature type="domain" description="Peptidase S8/S53" evidence="6">
    <location>
        <begin position="235"/>
        <end position="455"/>
    </location>
</feature>
<keyword evidence="4 5" id="KW-0720">Serine protease</keyword>